<dbReference type="PANTHER" id="PTHR10622">
    <property type="entry name" value="HET DOMAIN-CONTAINING PROTEIN"/>
    <property type="match status" value="1"/>
</dbReference>
<dbReference type="EMBL" id="MLGG01000007">
    <property type="protein sequence ID" value="KAK1463304.1"/>
    <property type="molecule type" value="Genomic_DNA"/>
</dbReference>
<name>A0AAI9URE3_9PEZI</name>
<proteinExistence type="predicted"/>
<reference evidence="2 3" key="1">
    <citation type="submission" date="2016-10" db="EMBL/GenBank/DDBJ databases">
        <title>The genome sequence of Colletotrichum fioriniae PJ7.</title>
        <authorList>
            <person name="Baroncelli R."/>
        </authorList>
    </citation>
    <scope>NUCLEOTIDE SEQUENCE [LARGE SCALE GENOMIC DNA]</scope>
    <source>
        <strain evidence="2">Col 31</strain>
    </source>
</reference>
<dbReference type="InterPro" id="IPR010730">
    <property type="entry name" value="HET"/>
</dbReference>
<sequence>MRLINVNTLLLEEFMGRCPQYATLSHTWNGTQEISFKEWQKQHVAKSKEQRYAKILEACRLTREFGLEYLWVDTNCIDKESSAELSEAINSMFNWYQESAVCFAYLEDLDFEDTSLPESSGDGISSQQRRWRSELARSRWFTRGWTLQELLAPRRMYFFDKSWRILGSRQDFAPEISNITGIRNEYISGAKSVLDASISEVFSWLAGRETTRSEDMAYCVLGLLGLNMPLLYGERSAAFIRLQEELIRISDDQTIFCWTWDHTIPHDWSSLLAPSPSVFKGGDRFFCGSETDESLVGWSMATSYSMTNVGLRIRLPTLKMSGLDLAVLNVSERRSEAGEEDPSTGRVCIPLLTSNYVGTSDGVSSLIDGSAVGAQRWPIPARPIALYELRNIYPSSLQEFCIHPLQRNAELLKYAISLWYKGKPGHGASQMIMPIIETRKAPRFHIEVGSTDQSSVTSQHAKQSEHFYVNSTGQAPFNTPYRGLVPLFIRRRGTLGVELQLNIGDGRVERVVVGVHAAAEEYFPREKGNDDWFCYFKDEESKRAISGEWSCNMACSPDRTIFVHLGRRTIQLPHGVVARPVYISFLPSPSLLEKMFDRLGLWKNADVIHNAVHRKMLSWPWDVGDL</sequence>
<gene>
    <name evidence="2" type="ORF">CMEL01_13373</name>
</gene>
<evidence type="ECO:0000313" key="3">
    <source>
        <dbReference type="Proteomes" id="UP001239795"/>
    </source>
</evidence>
<dbReference type="Pfam" id="PF06985">
    <property type="entry name" value="HET"/>
    <property type="match status" value="1"/>
</dbReference>
<organism evidence="2 3">
    <name type="scientific">Colletotrichum melonis</name>
    <dbReference type="NCBI Taxonomy" id="1209925"/>
    <lineage>
        <taxon>Eukaryota</taxon>
        <taxon>Fungi</taxon>
        <taxon>Dikarya</taxon>
        <taxon>Ascomycota</taxon>
        <taxon>Pezizomycotina</taxon>
        <taxon>Sordariomycetes</taxon>
        <taxon>Hypocreomycetidae</taxon>
        <taxon>Glomerellales</taxon>
        <taxon>Glomerellaceae</taxon>
        <taxon>Colletotrichum</taxon>
        <taxon>Colletotrichum acutatum species complex</taxon>
    </lineage>
</organism>
<dbReference type="AlphaFoldDB" id="A0AAI9URE3"/>
<comment type="caution">
    <text evidence="2">The sequence shown here is derived from an EMBL/GenBank/DDBJ whole genome shotgun (WGS) entry which is preliminary data.</text>
</comment>
<dbReference type="PANTHER" id="PTHR10622:SF10">
    <property type="entry name" value="HET DOMAIN-CONTAINING PROTEIN"/>
    <property type="match status" value="1"/>
</dbReference>
<evidence type="ECO:0000259" key="1">
    <source>
        <dbReference type="Pfam" id="PF06985"/>
    </source>
</evidence>
<feature type="domain" description="Heterokaryon incompatibility" evidence="1">
    <location>
        <begin position="21"/>
        <end position="149"/>
    </location>
</feature>
<evidence type="ECO:0000313" key="2">
    <source>
        <dbReference type="EMBL" id="KAK1463304.1"/>
    </source>
</evidence>
<protein>
    <submittedName>
        <fullName evidence="2">HET domain-containing protein</fullName>
    </submittedName>
</protein>
<keyword evidence="3" id="KW-1185">Reference proteome</keyword>
<dbReference type="Proteomes" id="UP001239795">
    <property type="component" value="Unassembled WGS sequence"/>
</dbReference>
<accession>A0AAI9URE3</accession>